<sequence>MKDKSRYLEDLKNVIEEGEVDFRIIDTLNILNSKEDYYTTSSCAGRIILIELEEIGGKKESNFIFKSHEKVDYKDIWQIINEYKGNKMLFMIVNSSIIHVVCRDLESAKKLINISKGSGFKYSSIFSLGEKIIVEIRSTEKMDVPVVKNGKIYPSEEYVMILVEIGNQLLDRIKKKIEKLNENLRNIE</sequence>
<keyword evidence="3 7" id="KW-0808">Transferase</keyword>
<evidence type="ECO:0000256" key="3">
    <source>
        <dbReference type="ARBA" id="ARBA00022679"/>
    </source>
</evidence>
<dbReference type="Pfam" id="PF02676">
    <property type="entry name" value="TYW3"/>
    <property type="match status" value="1"/>
</dbReference>
<comment type="catalytic activity">
    <reaction evidence="7">
        <text>4-demethyl-7-[(3S)-3-amino-3-carboxypropyl]wyosine(37) in tRNA(Phe) + S-adenosyl-L-methionine = 7-[(3S)-3-amino-3-carboxypropyl]wyosine(37) in tRNA(Phe) + S-adenosyl-L-homocysteine + H(+)</text>
        <dbReference type="Rhea" id="RHEA:36635"/>
        <dbReference type="Rhea" id="RHEA-COMP:10378"/>
        <dbReference type="Rhea" id="RHEA-COMP:10379"/>
        <dbReference type="ChEBI" id="CHEBI:15378"/>
        <dbReference type="ChEBI" id="CHEBI:57856"/>
        <dbReference type="ChEBI" id="CHEBI:59789"/>
        <dbReference type="ChEBI" id="CHEBI:73543"/>
        <dbReference type="ChEBI" id="CHEBI:73550"/>
        <dbReference type="EC" id="2.1.1.282"/>
    </reaction>
</comment>
<dbReference type="GO" id="GO:0031591">
    <property type="term" value="P:wybutosine biosynthetic process"/>
    <property type="evidence" value="ECO:0007669"/>
    <property type="project" value="InterPro"/>
</dbReference>
<organism evidence="9 10">
    <name type="scientific">Candidatus Methanofastidiosum methylothiophilum</name>
    <dbReference type="NCBI Taxonomy" id="1705564"/>
    <lineage>
        <taxon>Archaea</taxon>
        <taxon>Methanobacteriati</taxon>
        <taxon>Methanobacteriota</taxon>
        <taxon>Stenosarchaea group</taxon>
        <taxon>Candidatus Methanofastidiosia</taxon>
        <taxon>Candidatus Methanofastidiosales</taxon>
        <taxon>Candidatus Methanofastidiosaceae</taxon>
        <taxon>Candidatus Methanofastidiosum</taxon>
    </lineage>
</organism>
<evidence type="ECO:0000256" key="1">
    <source>
        <dbReference type="ARBA" id="ARBA00008569"/>
    </source>
</evidence>
<proteinExistence type="inferred from homology"/>
<gene>
    <name evidence="7" type="primary">taw3</name>
    <name evidence="9" type="ORF">AMQ22_00983</name>
</gene>
<evidence type="ECO:0000256" key="2">
    <source>
        <dbReference type="ARBA" id="ARBA00022603"/>
    </source>
</evidence>
<dbReference type="PANTHER" id="PTHR48418:SF1">
    <property type="entry name" value="TRNA WYBUTOSINE-SYNTHESIZING PROTEIN 3"/>
    <property type="match status" value="1"/>
</dbReference>
<evidence type="ECO:0000256" key="7">
    <source>
        <dbReference type="HAMAP-Rule" id="MF_00266"/>
    </source>
</evidence>
<keyword evidence="2 7" id="KW-0489">Methyltransferase</keyword>
<dbReference type="InterPro" id="IPR003827">
    <property type="entry name" value="tRNA_yW-synthesising"/>
</dbReference>
<keyword evidence="4 7" id="KW-0949">S-adenosyl-L-methionine</keyword>
<dbReference type="STRING" id="1705564.APG08_00260"/>
<keyword evidence="5 7" id="KW-0819">tRNA processing</keyword>
<dbReference type="PANTHER" id="PTHR48418">
    <property type="entry name" value="TRNA WYBUTOSINE-SYNTHESIZING PROTEIN 3"/>
    <property type="match status" value="1"/>
</dbReference>
<protein>
    <recommendedName>
        <fullName evidence="6 7">tRNA(Phe) 7-((3-amino-3-carboxypropyl)-4-demethylwyosine(37)-N(4))-methyltransferase</fullName>
        <ecNumber evidence="7">2.1.1.282</ecNumber>
    </recommendedName>
    <alternativeName>
        <fullName evidence="7">tRNA wyosine derivatives biosynthesis protein Taw3</fullName>
    </alternativeName>
</protein>
<dbReference type="SUPFAM" id="SSF111278">
    <property type="entry name" value="SSo0622-like"/>
    <property type="match status" value="1"/>
</dbReference>
<reference evidence="9 10" key="1">
    <citation type="journal article" date="2016" name="ISME J.">
        <title>Chasing the elusive Euryarchaeota class WSA2: genomes reveal a uniquely fastidious methyl-reducing methanogen.</title>
        <authorList>
            <person name="Nobu M.K."/>
            <person name="Narihiro T."/>
            <person name="Kuroda K."/>
            <person name="Mei R."/>
            <person name="Liu W.T."/>
        </authorList>
    </citation>
    <scope>NUCLEOTIDE SEQUENCE [LARGE SCALE GENOMIC DNA]</scope>
    <source>
        <strain evidence="9">U1lsi0528_Bin055</strain>
    </source>
</reference>
<evidence type="ECO:0000256" key="6">
    <source>
        <dbReference type="ARBA" id="ARBA00030554"/>
    </source>
</evidence>
<evidence type="ECO:0000256" key="4">
    <source>
        <dbReference type="ARBA" id="ARBA00022691"/>
    </source>
</evidence>
<evidence type="ECO:0000259" key="8">
    <source>
        <dbReference type="Pfam" id="PF02676"/>
    </source>
</evidence>
<evidence type="ECO:0000313" key="9">
    <source>
        <dbReference type="EMBL" id="KYC52121.1"/>
    </source>
</evidence>
<dbReference type="GO" id="GO:0030488">
    <property type="term" value="P:tRNA methylation"/>
    <property type="evidence" value="ECO:0007669"/>
    <property type="project" value="InterPro"/>
</dbReference>
<comment type="caution">
    <text evidence="9">The sequence shown here is derived from an EMBL/GenBank/DDBJ whole genome shotgun (WGS) entry which is preliminary data.</text>
</comment>
<feature type="domain" description="tRNA wybutosine-synthesizing protein" evidence="8">
    <location>
        <begin position="3"/>
        <end position="185"/>
    </location>
</feature>
<dbReference type="GO" id="GO:0008175">
    <property type="term" value="F:tRNA methyltransferase activity"/>
    <property type="evidence" value="ECO:0007669"/>
    <property type="project" value="InterPro"/>
</dbReference>
<dbReference type="EC" id="2.1.1.282" evidence="7"/>
<dbReference type="InterPro" id="IPR022908">
    <property type="entry name" value="Taw3"/>
</dbReference>
<name>A0A150J4I9_9EURY</name>
<dbReference type="AlphaFoldDB" id="A0A150J4I9"/>
<evidence type="ECO:0000313" key="10">
    <source>
        <dbReference type="Proteomes" id="UP000075398"/>
    </source>
</evidence>
<comment type="function">
    <text evidence="7">S-adenosyl-L-methionine-dependent methyltransferase that acts as a component of the wyosine derivatives biosynthesis pathway. Probably methylates N-4 position of wybutosine-86 to produce wybutosine-72.</text>
</comment>
<evidence type="ECO:0000256" key="5">
    <source>
        <dbReference type="ARBA" id="ARBA00022694"/>
    </source>
</evidence>
<dbReference type="InterPro" id="IPR036602">
    <property type="entry name" value="tRNA_yW-synthesising-like_sf"/>
</dbReference>
<comment type="similarity">
    <text evidence="1 7">Belongs to the TYW3 family.</text>
</comment>
<dbReference type="Proteomes" id="UP000075398">
    <property type="component" value="Unassembled WGS sequence"/>
</dbReference>
<dbReference type="Gene3D" id="3.30.1960.10">
    <property type="entry name" value="tRNA wybutosine-synthesizing-like"/>
    <property type="match status" value="1"/>
</dbReference>
<accession>A0A150J4I9</accession>
<dbReference type="EMBL" id="LNGC01000033">
    <property type="protein sequence ID" value="KYC52121.1"/>
    <property type="molecule type" value="Genomic_DNA"/>
</dbReference>
<dbReference type="HAMAP" id="MF_00266">
    <property type="entry name" value="TYW3_archaea"/>
    <property type="match status" value="1"/>
</dbReference>